<protein>
    <submittedName>
        <fullName evidence="1">Uncharacterized protein</fullName>
    </submittedName>
</protein>
<dbReference type="InterPro" id="IPR045591">
    <property type="entry name" value="DUF6462"/>
</dbReference>
<evidence type="ECO:0000313" key="2">
    <source>
        <dbReference type="Proteomes" id="UP000474104"/>
    </source>
</evidence>
<comment type="caution">
    <text evidence="1">The sequence shown here is derived from an EMBL/GenBank/DDBJ whole genome shotgun (WGS) entry which is preliminary data.</text>
</comment>
<proteinExistence type="predicted"/>
<dbReference type="Pfam" id="PF20063">
    <property type="entry name" value="DUF6462"/>
    <property type="match status" value="1"/>
</dbReference>
<dbReference type="RefSeq" id="WP_004080261.1">
    <property type="nucleotide sequence ID" value="NZ_VIRB01000134.1"/>
</dbReference>
<evidence type="ECO:0000313" key="1">
    <source>
        <dbReference type="EMBL" id="NDO71220.1"/>
    </source>
</evidence>
<accession>A0A9X5CAS2</accession>
<gene>
    <name evidence="1" type="ORF">FMM80_22225</name>
</gene>
<name>A0A9X5CAS2_9FIRM</name>
<organism evidence="1 2">
    <name type="scientific">Schaedlerella arabinosiphila</name>
    <dbReference type="NCBI Taxonomy" id="2044587"/>
    <lineage>
        <taxon>Bacteria</taxon>
        <taxon>Bacillati</taxon>
        <taxon>Bacillota</taxon>
        <taxon>Clostridia</taxon>
        <taxon>Lachnospirales</taxon>
        <taxon>Lachnospiraceae</taxon>
        <taxon>Schaedlerella</taxon>
    </lineage>
</organism>
<reference evidence="1 2" key="1">
    <citation type="submission" date="2019-07" db="EMBL/GenBank/DDBJ databases">
        <title>Draft genome sequences of 15 bacterial species constituting the stable defined intestinal microbiota of the GM15 gnotobiotic mouse model.</title>
        <authorList>
            <person name="Elie C."/>
            <person name="Mathieu A."/>
            <person name="Saliou A."/>
            <person name="Darnaud M."/>
            <person name="Leulier F."/>
            <person name="Tamellini A."/>
        </authorList>
    </citation>
    <scope>NUCLEOTIDE SEQUENCE [LARGE SCALE GENOMIC DNA]</scope>
    <source>
        <strain evidence="2">ASF 502</strain>
    </source>
</reference>
<sequence>MYKIQTLFDTPAAGMGEPEVSAIPQDSRITLNEITLLNKMQAVTRYNLGAASIRKIADECGAVIHIGKRVLYHRQTIDDYFGNRQGRR</sequence>
<dbReference type="Proteomes" id="UP000474104">
    <property type="component" value="Unassembled WGS sequence"/>
</dbReference>
<dbReference type="AlphaFoldDB" id="A0A9X5CAS2"/>
<dbReference type="EMBL" id="VIRB01000134">
    <property type="protein sequence ID" value="NDO71220.1"/>
    <property type="molecule type" value="Genomic_DNA"/>
</dbReference>